<dbReference type="OrthoDB" id="5769363at2"/>
<evidence type="ECO:0000256" key="2">
    <source>
        <dbReference type="SAM" id="SignalP"/>
    </source>
</evidence>
<dbReference type="AlphaFoldDB" id="A0A0E2Z458"/>
<protein>
    <submittedName>
        <fullName evidence="3">Uncharacterized protein</fullName>
    </submittedName>
</protein>
<feature type="signal peptide" evidence="2">
    <location>
        <begin position="1"/>
        <end position="22"/>
    </location>
</feature>
<evidence type="ECO:0000313" key="3">
    <source>
        <dbReference type="EMBL" id="KFI20254.1"/>
    </source>
</evidence>
<dbReference type="EMBL" id="JPGN01000023">
    <property type="protein sequence ID" value="KFI20254.1"/>
    <property type="molecule type" value="Genomic_DNA"/>
</dbReference>
<evidence type="ECO:0000313" key="4">
    <source>
        <dbReference type="Proteomes" id="UP000028839"/>
    </source>
</evidence>
<name>A0A0E2Z458_9GAMM</name>
<feature type="chain" id="PRO_5002408124" evidence="2">
    <location>
        <begin position="23"/>
        <end position="208"/>
    </location>
</feature>
<feature type="region of interest" description="Disordered" evidence="1">
    <location>
        <begin position="39"/>
        <end position="71"/>
    </location>
</feature>
<feature type="compositionally biased region" description="Pro residues" evidence="1">
    <location>
        <begin position="45"/>
        <end position="71"/>
    </location>
</feature>
<gene>
    <name evidence="3" type="ORF">IB75_03855</name>
</gene>
<organism evidence="3 4">
    <name type="scientific">Nitrosococcus oceani C-27</name>
    <dbReference type="NCBI Taxonomy" id="314279"/>
    <lineage>
        <taxon>Bacteria</taxon>
        <taxon>Pseudomonadati</taxon>
        <taxon>Pseudomonadota</taxon>
        <taxon>Gammaproteobacteria</taxon>
        <taxon>Chromatiales</taxon>
        <taxon>Chromatiaceae</taxon>
        <taxon>Nitrosococcus</taxon>
    </lineage>
</organism>
<dbReference type="HOGENOM" id="CLU_1342106_0_0_6"/>
<keyword evidence="2" id="KW-0732">Signal</keyword>
<comment type="caution">
    <text evidence="3">The sequence shown here is derived from an EMBL/GenBank/DDBJ whole genome shotgun (WGS) entry which is preliminary data.</text>
</comment>
<evidence type="ECO:0000256" key="1">
    <source>
        <dbReference type="SAM" id="MobiDB-lite"/>
    </source>
</evidence>
<reference evidence="3 4" key="1">
    <citation type="submission" date="2014-07" db="EMBL/GenBank/DDBJ databases">
        <title>Comparative analysis of Nitrosococcus oceani genome inventories of strains from Pacific and Atlantic gyres.</title>
        <authorList>
            <person name="Lim C.K."/>
            <person name="Wang L."/>
            <person name="Sayavedra-Soto L.A."/>
            <person name="Klotz M.G."/>
        </authorList>
    </citation>
    <scope>NUCLEOTIDE SEQUENCE [LARGE SCALE GENOMIC DNA]</scope>
    <source>
        <strain evidence="3 4">C-27</strain>
    </source>
</reference>
<accession>A0A0E2Z458</accession>
<dbReference type="Proteomes" id="UP000028839">
    <property type="component" value="Unassembled WGS sequence"/>
</dbReference>
<proteinExistence type="predicted"/>
<sequence length="208" mass="22752">MKSRYFLALAALVAAQSSSGFTVILDGDEYRGVNNIEIVADESSPTPPTPPTEPVDPPFTPDPDPNTPPVPNDCPVPAGLTVLEENIPKVLTTFKIRRNQAVALAFDEQHFRHGRGQIQFTENTQGPSPVKWAVISSCPGDFTVVPGCSKEALTDRILVDFTGRFKGNPKVCSLEPGETYYFNIRHFDMTIGRDSCPKGKTCALYVRP</sequence>